<proteinExistence type="predicted"/>
<keyword evidence="2" id="KW-1185">Reference proteome</keyword>
<evidence type="ECO:0000313" key="1">
    <source>
        <dbReference type="EMBL" id="KAL3272235.1"/>
    </source>
</evidence>
<comment type="caution">
    <text evidence="1">The sequence shown here is derived from an EMBL/GenBank/DDBJ whole genome shotgun (WGS) entry which is preliminary data.</text>
</comment>
<sequence length="171" mass="20129">MCEDVGGAFVQFDEILKNAVNKLTKELPVRARNKNHKVWITEELARLIKSKNEMYRRLKKDPHNGTLEDEYKNFRNRGVNLIKTTKIIITDHVLRNKINLLKRCGTGLMKLQIERNVKLVQSKKLKANTRNLFTQRRKLLIFSTIIIMTSKIKRPKCSPSMTHIHLQTQYF</sequence>
<dbReference type="AlphaFoldDB" id="A0ABD2N0J8"/>
<accession>A0ABD2N0J8</accession>
<protein>
    <submittedName>
        <fullName evidence="1">Uncharacterized protein</fullName>
    </submittedName>
</protein>
<dbReference type="EMBL" id="JABFTP020000042">
    <property type="protein sequence ID" value="KAL3272235.1"/>
    <property type="molecule type" value="Genomic_DNA"/>
</dbReference>
<name>A0ABD2N0J8_9CUCU</name>
<gene>
    <name evidence="1" type="ORF">HHI36_022718</name>
</gene>
<evidence type="ECO:0000313" key="2">
    <source>
        <dbReference type="Proteomes" id="UP001516400"/>
    </source>
</evidence>
<reference evidence="1 2" key="1">
    <citation type="journal article" date="2021" name="BMC Biol.">
        <title>Horizontally acquired antibacterial genes associated with adaptive radiation of ladybird beetles.</title>
        <authorList>
            <person name="Li H.S."/>
            <person name="Tang X.F."/>
            <person name="Huang Y.H."/>
            <person name="Xu Z.Y."/>
            <person name="Chen M.L."/>
            <person name="Du X.Y."/>
            <person name="Qiu B.Y."/>
            <person name="Chen P.T."/>
            <person name="Zhang W."/>
            <person name="Slipinski A."/>
            <person name="Escalona H.E."/>
            <person name="Waterhouse R.M."/>
            <person name="Zwick A."/>
            <person name="Pang H."/>
        </authorList>
    </citation>
    <scope>NUCLEOTIDE SEQUENCE [LARGE SCALE GENOMIC DNA]</scope>
    <source>
        <strain evidence="1">SYSU2018</strain>
    </source>
</reference>
<dbReference type="Proteomes" id="UP001516400">
    <property type="component" value="Unassembled WGS sequence"/>
</dbReference>
<organism evidence="1 2">
    <name type="scientific">Cryptolaemus montrouzieri</name>
    <dbReference type="NCBI Taxonomy" id="559131"/>
    <lineage>
        <taxon>Eukaryota</taxon>
        <taxon>Metazoa</taxon>
        <taxon>Ecdysozoa</taxon>
        <taxon>Arthropoda</taxon>
        <taxon>Hexapoda</taxon>
        <taxon>Insecta</taxon>
        <taxon>Pterygota</taxon>
        <taxon>Neoptera</taxon>
        <taxon>Endopterygota</taxon>
        <taxon>Coleoptera</taxon>
        <taxon>Polyphaga</taxon>
        <taxon>Cucujiformia</taxon>
        <taxon>Coccinelloidea</taxon>
        <taxon>Coccinellidae</taxon>
        <taxon>Scymninae</taxon>
        <taxon>Scymnini</taxon>
        <taxon>Cryptolaemus</taxon>
    </lineage>
</organism>